<dbReference type="GO" id="GO:0005884">
    <property type="term" value="C:actin filament"/>
    <property type="evidence" value="ECO:0007669"/>
    <property type="project" value="TreeGrafter"/>
</dbReference>
<evidence type="ECO:0000313" key="2">
    <source>
        <dbReference type="EMBL" id="KDP22006.1"/>
    </source>
</evidence>
<dbReference type="GO" id="GO:0008093">
    <property type="term" value="F:cytoskeletal anchor activity"/>
    <property type="evidence" value="ECO:0007669"/>
    <property type="project" value="TreeGrafter"/>
</dbReference>
<keyword evidence="3" id="KW-1185">Reference proteome</keyword>
<dbReference type="Gene3D" id="1.10.418.10">
    <property type="entry name" value="Calponin-like domain"/>
    <property type="match status" value="1"/>
</dbReference>
<dbReference type="STRING" id="180498.A0A067JDQ5"/>
<organism evidence="2 3">
    <name type="scientific">Jatropha curcas</name>
    <name type="common">Barbados nut</name>
    <dbReference type="NCBI Taxonomy" id="180498"/>
    <lineage>
        <taxon>Eukaryota</taxon>
        <taxon>Viridiplantae</taxon>
        <taxon>Streptophyta</taxon>
        <taxon>Embryophyta</taxon>
        <taxon>Tracheophyta</taxon>
        <taxon>Spermatophyta</taxon>
        <taxon>Magnoliopsida</taxon>
        <taxon>eudicotyledons</taxon>
        <taxon>Gunneridae</taxon>
        <taxon>Pentapetalae</taxon>
        <taxon>rosids</taxon>
        <taxon>fabids</taxon>
        <taxon>Malpighiales</taxon>
        <taxon>Euphorbiaceae</taxon>
        <taxon>Crotonoideae</taxon>
        <taxon>Jatropheae</taxon>
        <taxon>Jatropha</taxon>
    </lineage>
</organism>
<evidence type="ECO:0000256" key="1">
    <source>
        <dbReference type="SAM" id="MobiDB-lite"/>
    </source>
</evidence>
<feature type="compositionally biased region" description="Polar residues" evidence="1">
    <location>
        <begin position="756"/>
        <end position="773"/>
    </location>
</feature>
<dbReference type="InterPro" id="IPR036872">
    <property type="entry name" value="CH_dom_sf"/>
</dbReference>
<feature type="region of interest" description="Disordered" evidence="1">
    <location>
        <begin position="753"/>
        <end position="792"/>
    </location>
</feature>
<dbReference type="Proteomes" id="UP000027138">
    <property type="component" value="Unassembled WGS sequence"/>
</dbReference>
<dbReference type="OrthoDB" id="21595at2759"/>
<dbReference type="EMBL" id="KK915489">
    <property type="protein sequence ID" value="KDP22006.1"/>
    <property type="molecule type" value="Genomic_DNA"/>
</dbReference>
<evidence type="ECO:0000313" key="3">
    <source>
        <dbReference type="Proteomes" id="UP000027138"/>
    </source>
</evidence>
<feature type="region of interest" description="Disordered" evidence="1">
    <location>
        <begin position="681"/>
        <end position="713"/>
    </location>
</feature>
<sequence>MVVLGDESPEVSKTAAGDSSPSSAESSFRQIDDVFLQTQTRIWLGEVLQTRLNEQLVIADLLADGELLFEVSREIWKMMLTKRMHKKCIQEYDYEPFASRNSGRYMPYSNVDSFLKICKILGLAGIDLFSPSDVVEKKDTRKVCMCIRALSKKARLRHLNVPDFDIVMHSVAMPTDMVGYIRRSWELSQSGYTGSIPSPHQKLSQRSWQKHSNAMSGICDLYSEESDGTESKFVQSDSSATICSHNPCSQRSSNLITSPEVSSEIRNDLFDQCSVIFGVKDQQGDECIQCQQEAVHLKKLPKSLFSHHLEYGHHQDNTQPPSFVDLDIHLGGRIFNADCKARNSDKSIILDQIYNDADVEDKASVVGDSCECCSLKSNITDDQPAISAVIGFETFTGDSILLEREETISDGCACAGSCCSKANRTPETEFRSRYLYDVIEVSSVASVSPASSTASVSSASVALQNLCCDDHLHTEDGHKNVWFPESENSKLGGLSKKQTRESKSQNFVEYEAPGLTLTTKNEEPLLDGKDRSIGFSSLKRSLAYSDIYNAGHLDHIISSDNGVCKSHINSDAVDGEGKELFDGQSCFPVGFAQWDQKGKSGIAVVTIRDDDCGALSPSSVDSHEQNLQYIQTKDMGNALWHQNTKSVVADNDKEAEGVILQPNKYSPIACSASIILQKHEDSNPSCNVDKGKDESLHESAAENSDGADSPSIGIAELKPQRRPILKSVVKGSAVLGALLLLLQFRKNGRKKFGLSEKQSNQTRNVNAGNFSSAKEQKGHRVDGVYPSGKLKL</sequence>
<dbReference type="SUPFAM" id="SSF47576">
    <property type="entry name" value="Calponin-homology domain, CH-domain"/>
    <property type="match status" value="1"/>
</dbReference>
<name>A0A067JDQ5_JATCU</name>
<reference evidence="2 3" key="1">
    <citation type="journal article" date="2014" name="PLoS ONE">
        <title>Global Analysis of Gene Expression Profiles in Physic Nut (Jatropha curcas L.) Seedlings Exposed to Salt Stress.</title>
        <authorList>
            <person name="Zhang L."/>
            <person name="Zhang C."/>
            <person name="Wu P."/>
            <person name="Chen Y."/>
            <person name="Li M."/>
            <person name="Jiang H."/>
            <person name="Wu G."/>
        </authorList>
    </citation>
    <scope>NUCLEOTIDE SEQUENCE [LARGE SCALE GENOMIC DNA]</scope>
    <source>
        <strain evidence="3">cv. GZQX0401</strain>
        <tissue evidence="2">Young leaves</tissue>
    </source>
</reference>
<protein>
    <recommendedName>
        <fullName evidence="4">Calponin-homology (CH) domain-containing protein</fullName>
    </recommendedName>
</protein>
<dbReference type="PANTHER" id="PTHR46756">
    <property type="entry name" value="TRANSGELIN"/>
    <property type="match status" value="1"/>
</dbReference>
<feature type="region of interest" description="Disordered" evidence="1">
    <location>
        <begin position="1"/>
        <end position="25"/>
    </location>
</feature>
<dbReference type="GO" id="GO:0051015">
    <property type="term" value="F:actin filament binding"/>
    <property type="evidence" value="ECO:0007669"/>
    <property type="project" value="TreeGrafter"/>
</dbReference>
<dbReference type="CDD" id="cd00014">
    <property type="entry name" value="CH_SF"/>
    <property type="match status" value="1"/>
</dbReference>
<proteinExistence type="predicted"/>
<dbReference type="AlphaFoldDB" id="A0A067JDQ5"/>
<gene>
    <name evidence="2" type="ORF">JCGZ_03111</name>
</gene>
<feature type="compositionally biased region" description="Basic and acidic residues" evidence="1">
    <location>
        <begin position="689"/>
        <end position="700"/>
    </location>
</feature>
<dbReference type="GO" id="GO:0051764">
    <property type="term" value="P:actin crosslink formation"/>
    <property type="evidence" value="ECO:0007669"/>
    <property type="project" value="TreeGrafter"/>
</dbReference>
<accession>A0A067JDQ5</accession>
<dbReference type="PANTHER" id="PTHR46756:SF18">
    <property type="entry name" value="GAS2-LIKE PROTEIN PICKLED EGGS"/>
    <property type="match status" value="1"/>
</dbReference>
<evidence type="ECO:0008006" key="4">
    <source>
        <dbReference type="Google" id="ProtNLM"/>
    </source>
</evidence>